<keyword evidence="5" id="KW-1185">Reference proteome</keyword>
<feature type="transmembrane region" description="Helical" evidence="1">
    <location>
        <begin position="116"/>
        <end position="134"/>
    </location>
</feature>
<feature type="transmembrane region" description="Helical" evidence="1">
    <location>
        <begin position="154"/>
        <end position="176"/>
    </location>
</feature>
<feature type="compositionally biased region" description="Basic residues" evidence="2">
    <location>
        <begin position="298"/>
        <end position="310"/>
    </location>
</feature>
<dbReference type="EMBL" id="JAUTXY010000004">
    <property type="protein sequence ID" value="MEE2057882.1"/>
    <property type="molecule type" value="Genomic_DNA"/>
</dbReference>
<feature type="region of interest" description="Disordered" evidence="2">
    <location>
        <begin position="266"/>
        <end position="310"/>
    </location>
</feature>
<name>A0ABU7LAH3_9NOCA</name>
<dbReference type="PANTHER" id="PTHR35152">
    <property type="entry name" value="DOMAIN SIGNALLING PROTEIN, PUTATIVE (AFU_ORTHOLOGUE AFUA_5G11310)-RELATED"/>
    <property type="match status" value="1"/>
</dbReference>
<accession>A0ABU7LAH3</accession>
<feature type="transmembrane region" description="Helical" evidence="1">
    <location>
        <begin position="12"/>
        <end position="33"/>
    </location>
</feature>
<feature type="transmembrane region" description="Helical" evidence="1">
    <location>
        <begin position="223"/>
        <end position="245"/>
    </location>
</feature>
<keyword evidence="1" id="KW-1133">Transmembrane helix</keyword>
<keyword evidence="1" id="KW-0472">Membrane</keyword>
<dbReference type="RefSeq" id="WP_330133132.1">
    <property type="nucleotide sequence ID" value="NZ_JAUTXY010000004.1"/>
</dbReference>
<protein>
    <submittedName>
        <fullName evidence="4">MHYT domain-containing protein</fullName>
    </submittedName>
</protein>
<feature type="transmembrane region" description="Helical" evidence="1">
    <location>
        <begin position="81"/>
        <end position="104"/>
    </location>
</feature>
<dbReference type="InterPro" id="IPR005330">
    <property type="entry name" value="MHYT_dom"/>
</dbReference>
<keyword evidence="1" id="KW-0812">Transmembrane</keyword>
<dbReference type="Proteomes" id="UP001336020">
    <property type="component" value="Unassembled WGS sequence"/>
</dbReference>
<dbReference type="Pfam" id="PF03707">
    <property type="entry name" value="MHYT"/>
    <property type="match status" value="3"/>
</dbReference>
<dbReference type="PROSITE" id="PS50924">
    <property type="entry name" value="MHYT"/>
    <property type="match status" value="1"/>
</dbReference>
<reference evidence="4 5" key="1">
    <citation type="submission" date="2023-07" db="EMBL/GenBank/DDBJ databases">
        <authorList>
            <person name="Girao M."/>
            <person name="Carvalho M.F."/>
        </authorList>
    </citation>
    <scope>NUCLEOTIDE SEQUENCE [LARGE SCALE GENOMIC DNA]</scope>
    <source>
        <strain evidence="4 5">YIM65754</strain>
    </source>
</reference>
<evidence type="ECO:0000256" key="1">
    <source>
        <dbReference type="PROSITE-ProRule" id="PRU00244"/>
    </source>
</evidence>
<feature type="transmembrane region" description="Helical" evidence="1">
    <location>
        <begin position="183"/>
        <end position="203"/>
    </location>
</feature>
<feature type="domain" description="MHYT" evidence="3">
    <location>
        <begin position="10"/>
        <end position="207"/>
    </location>
</feature>
<evidence type="ECO:0000256" key="2">
    <source>
        <dbReference type="SAM" id="MobiDB-lite"/>
    </source>
</evidence>
<dbReference type="PANTHER" id="PTHR35152:SF1">
    <property type="entry name" value="DOMAIN SIGNALLING PROTEIN, PUTATIVE (AFU_ORTHOLOGUE AFUA_5G11310)-RELATED"/>
    <property type="match status" value="1"/>
</dbReference>
<evidence type="ECO:0000313" key="4">
    <source>
        <dbReference type="EMBL" id="MEE2057882.1"/>
    </source>
</evidence>
<feature type="transmembrane region" description="Helical" evidence="1">
    <location>
        <begin position="54"/>
        <end position="75"/>
    </location>
</feature>
<evidence type="ECO:0000313" key="5">
    <source>
        <dbReference type="Proteomes" id="UP001336020"/>
    </source>
</evidence>
<sequence length="310" mass="32680">MSHELHHFTMGLWVFFLAYATSVVGSYVGLSCVRQSFKDDGRNARIRWLATASLAIGGVGIWLMHFIGMMGFAVPGSAIRYALAPTLFSVVLAIGATLFGLWIVDSRAGWKTRVPRGVPLAVGGLVMGLAVSLMHYSGMAAIRIKGTIEHDQAFVIASIVIGVVASTAALWLAGVAERLPARAAAALIMGCAVVALHYTGMAGVKATIDPNAADPEGLTVLSLLFPAFVLGILVIALPIVALLLAPNREDLRREAAVAQWVDLSNPADPAPPAAPDTAPRGESGTTVRVTVIPEGPQRRRAAGLRRHGRQ</sequence>
<organism evidence="4 5">
    <name type="scientific">Rhodococcus artemisiae</name>
    <dbReference type="NCBI Taxonomy" id="714159"/>
    <lineage>
        <taxon>Bacteria</taxon>
        <taxon>Bacillati</taxon>
        <taxon>Actinomycetota</taxon>
        <taxon>Actinomycetes</taxon>
        <taxon>Mycobacteriales</taxon>
        <taxon>Nocardiaceae</taxon>
        <taxon>Rhodococcus</taxon>
    </lineage>
</organism>
<gene>
    <name evidence="4" type="ORF">Q7514_10140</name>
</gene>
<proteinExistence type="predicted"/>
<comment type="caution">
    <text evidence="4">The sequence shown here is derived from an EMBL/GenBank/DDBJ whole genome shotgun (WGS) entry which is preliminary data.</text>
</comment>
<evidence type="ECO:0000259" key="3">
    <source>
        <dbReference type="PROSITE" id="PS50924"/>
    </source>
</evidence>